<evidence type="ECO:0000256" key="3">
    <source>
        <dbReference type="ARBA" id="ARBA00048679"/>
    </source>
</evidence>
<protein>
    <recommendedName>
        <fullName evidence="1">non-specific serine/threonine protein kinase</fullName>
        <ecNumber evidence="1">2.7.11.1</ecNumber>
    </recommendedName>
</protein>
<dbReference type="EMBL" id="DF977449">
    <property type="protein sequence ID" value="GAP83200.2"/>
    <property type="molecule type" value="Genomic_DNA"/>
</dbReference>
<dbReference type="Gene3D" id="1.10.510.10">
    <property type="entry name" value="Transferase(Phosphotransferase) domain 1"/>
    <property type="match status" value="1"/>
</dbReference>
<keyword evidence="7" id="KW-1185">Reference proteome</keyword>
<dbReference type="InterPro" id="IPR011009">
    <property type="entry name" value="Kinase-like_dom_sf"/>
</dbReference>
<feature type="domain" description="Fungal-type protein kinase" evidence="5">
    <location>
        <begin position="280"/>
        <end position="688"/>
    </location>
</feature>
<gene>
    <name evidence="6" type="ORF">SAMD00023353_0402140</name>
</gene>
<feature type="region of interest" description="Disordered" evidence="4">
    <location>
        <begin position="539"/>
        <end position="568"/>
    </location>
</feature>
<dbReference type="OrthoDB" id="5584477at2759"/>
<dbReference type="InterPro" id="IPR040976">
    <property type="entry name" value="Pkinase_fungal"/>
</dbReference>
<dbReference type="OMA" id="NIFRECT"/>
<dbReference type="SUPFAM" id="SSF56112">
    <property type="entry name" value="Protein kinase-like (PK-like)"/>
    <property type="match status" value="1"/>
</dbReference>
<organism evidence="6">
    <name type="scientific">Rosellinia necatrix</name>
    <name type="common">White root-rot fungus</name>
    <dbReference type="NCBI Taxonomy" id="77044"/>
    <lineage>
        <taxon>Eukaryota</taxon>
        <taxon>Fungi</taxon>
        <taxon>Dikarya</taxon>
        <taxon>Ascomycota</taxon>
        <taxon>Pezizomycotina</taxon>
        <taxon>Sordariomycetes</taxon>
        <taxon>Xylariomycetidae</taxon>
        <taxon>Xylariales</taxon>
        <taxon>Xylariaceae</taxon>
        <taxon>Rosellinia</taxon>
    </lineage>
</organism>
<dbReference type="Pfam" id="PF17667">
    <property type="entry name" value="Pkinase_fungal"/>
    <property type="match status" value="1"/>
</dbReference>
<keyword evidence="6" id="KW-0418">Kinase</keyword>
<dbReference type="PANTHER" id="PTHR38248">
    <property type="entry name" value="FUNK1 6"/>
    <property type="match status" value="1"/>
</dbReference>
<comment type="catalytic activity">
    <reaction evidence="2">
        <text>L-threonyl-[protein] + ATP = O-phospho-L-threonyl-[protein] + ADP + H(+)</text>
        <dbReference type="Rhea" id="RHEA:46608"/>
        <dbReference type="Rhea" id="RHEA-COMP:11060"/>
        <dbReference type="Rhea" id="RHEA-COMP:11605"/>
        <dbReference type="ChEBI" id="CHEBI:15378"/>
        <dbReference type="ChEBI" id="CHEBI:30013"/>
        <dbReference type="ChEBI" id="CHEBI:30616"/>
        <dbReference type="ChEBI" id="CHEBI:61977"/>
        <dbReference type="ChEBI" id="CHEBI:456216"/>
        <dbReference type="EC" id="2.7.11.1"/>
    </reaction>
</comment>
<name>A0A1S7UIX6_ROSNE</name>
<proteinExistence type="predicted"/>
<dbReference type="PANTHER" id="PTHR38248:SF2">
    <property type="entry name" value="FUNK1 11"/>
    <property type="match status" value="1"/>
</dbReference>
<sequence length="789" mass="89287">MMDPEQAVTIQAHPLGTHLNAVCAVLNETVQDPAELETVSRTGTCSHNPPQTAAVLVLTGICLVLQDLGLVLLPSLRKHVVSHLLTSPMAHGNLSDDISTLISAIASDAIHSDRIKHLLRAVLAHRPDVEIWEQVYCAVTESTPGRAISSILRTPWRRTASNVVNSSERRHQMDKMFSDKLGVMHIDVPNFYEAFFGGIPELEMASENIFRECTQGTHPLFRQGWAGWPENAERDDGVFSWLADLVDHFLQLAQPYKSTRRRPLAQPNTLAESPVAKRKLDVGFVDDPKADRAAKYHWSRILVPGELRSNLDDDTASKAHFAVARSVKKVFTAQPTRRFVLAFTLCGSWMRLWEFDRLGGIASEKFDINKNGQRFVSTILGFLWMSDEALGFDPTIIQSDQQYIEIRQDTKTERLVLDRLIRPAHDIVGRATICWKAYLEGDRSRPFVIKDSWQFPERDEEGKLLQEATRRGVTNVARHYYHETVRVQAKEDDIQGNVRRGLDITRASNYRTSRIHGTQNLATEAISYGSSAGSKRLSSQADAFLPPSKRPRLGSASPTGPSSETPPNRIHRRIVLCDYGKPIYKASSRGTLLSALEACVQGHESLFRAGFLHRDISINNLMINESDESLSSFLIDLDFAVKVDQIEALGADKIIGTRAFIAIGVLMNEGHSFMDDLESFFWVLFWTCVHYNRRGESRETIFTKWNEVDTLALVDFKKALIDDDRDFIHRVNEHFTPYYKPLIPWVDKLRKVIFPNNRRWQQVDDTLYSRIRDILRAGQNDPLVVAVAD</sequence>
<evidence type="ECO:0000256" key="4">
    <source>
        <dbReference type="SAM" id="MobiDB-lite"/>
    </source>
</evidence>
<accession>A0A1S7UIX6</accession>
<evidence type="ECO:0000259" key="5">
    <source>
        <dbReference type="Pfam" id="PF17667"/>
    </source>
</evidence>
<comment type="catalytic activity">
    <reaction evidence="3">
        <text>L-seryl-[protein] + ATP = O-phospho-L-seryl-[protein] + ADP + H(+)</text>
        <dbReference type="Rhea" id="RHEA:17989"/>
        <dbReference type="Rhea" id="RHEA-COMP:9863"/>
        <dbReference type="Rhea" id="RHEA-COMP:11604"/>
        <dbReference type="ChEBI" id="CHEBI:15378"/>
        <dbReference type="ChEBI" id="CHEBI:29999"/>
        <dbReference type="ChEBI" id="CHEBI:30616"/>
        <dbReference type="ChEBI" id="CHEBI:83421"/>
        <dbReference type="ChEBI" id="CHEBI:456216"/>
        <dbReference type="EC" id="2.7.11.1"/>
    </reaction>
</comment>
<dbReference type="AlphaFoldDB" id="A0A1S7UIX6"/>
<evidence type="ECO:0000256" key="2">
    <source>
        <dbReference type="ARBA" id="ARBA00047899"/>
    </source>
</evidence>
<dbReference type="STRING" id="77044.A0A1S7UIX6"/>
<evidence type="ECO:0000256" key="1">
    <source>
        <dbReference type="ARBA" id="ARBA00012513"/>
    </source>
</evidence>
<dbReference type="EC" id="2.7.11.1" evidence="1"/>
<dbReference type="GO" id="GO:0004674">
    <property type="term" value="F:protein serine/threonine kinase activity"/>
    <property type="evidence" value="ECO:0007669"/>
    <property type="project" value="UniProtKB-EC"/>
</dbReference>
<keyword evidence="6" id="KW-0808">Transferase</keyword>
<reference evidence="6" key="1">
    <citation type="submission" date="2016-03" db="EMBL/GenBank/DDBJ databases">
        <title>Draft genome sequence of Rosellinia necatrix.</title>
        <authorList>
            <person name="Kanematsu S."/>
        </authorList>
    </citation>
    <scope>NUCLEOTIDE SEQUENCE [LARGE SCALE GENOMIC DNA]</scope>
    <source>
        <strain evidence="6">W97</strain>
    </source>
</reference>
<evidence type="ECO:0000313" key="6">
    <source>
        <dbReference type="EMBL" id="GAP83200.2"/>
    </source>
</evidence>
<dbReference type="InterPro" id="IPR008266">
    <property type="entry name" value="Tyr_kinase_AS"/>
</dbReference>
<evidence type="ECO:0000313" key="7">
    <source>
        <dbReference type="Proteomes" id="UP000054516"/>
    </source>
</evidence>
<dbReference type="PROSITE" id="PS00109">
    <property type="entry name" value="PROTEIN_KINASE_TYR"/>
    <property type="match status" value="1"/>
</dbReference>
<feature type="compositionally biased region" description="Polar residues" evidence="4">
    <location>
        <begin position="556"/>
        <end position="566"/>
    </location>
</feature>
<dbReference type="Proteomes" id="UP000054516">
    <property type="component" value="Unassembled WGS sequence"/>
</dbReference>